<accession>A0A1E4TLQ7</accession>
<dbReference type="GO" id="GO:0015031">
    <property type="term" value="P:protein transport"/>
    <property type="evidence" value="ECO:0007669"/>
    <property type="project" value="UniProtKB-UniRule"/>
</dbReference>
<comment type="subcellular location">
    <subcellularLocation>
        <location evidence="2">Golgi apparatus</location>
        <location evidence="2">trans-Golgi network</location>
    </subcellularLocation>
</comment>
<gene>
    <name evidence="3" type="ORF">CANCADRAFT_30752</name>
</gene>
<dbReference type="GO" id="GO:0042147">
    <property type="term" value="P:retrograde transport, endosome to Golgi"/>
    <property type="evidence" value="ECO:0007669"/>
    <property type="project" value="UniProtKB-UniRule"/>
</dbReference>
<evidence type="ECO:0000313" key="4">
    <source>
        <dbReference type="Proteomes" id="UP000095023"/>
    </source>
</evidence>
<dbReference type="AlphaFoldDB" id="A0A1E4TLQ7"/>
<dbReference type="EMBL" id="KV453841">
    <property type="protein sequence ID" value="ODV92657.1"/>
    <property type="molecule type" value="Genomic_DNA"/>
</dbReference>
<evidence type="ECO:0000256" key="1">
    <source>
        <dbReference type="ARBA" id="ARBA00006080"/>
    </source>
</evidence>
<dbReference type="PANTHER" id="PTHR15954:SF4">
    <property type="entry name" value="VACUOLAR PROTEIN SORTING-ASSOCIATED PROTEIN 51 HOMOLOG"/>
    <property type="match status" value="1"/>
</dbReference>
<dbReference type="Proteomes" id="UP000095023">
    <property type="component" value="Unassembled WGS sequence"/>
</dbReference>
<protein>
    <recommendedName>
        <fullName evidence="2">Vacuolar protein sorting-associated protein 51 homolog</fullName>
    </recommendedName>
</protein>
<dbReference type="GO" id="GO:0016020">
    <property type="term" value="C:membrane"/>
    <property type="evidence" value="ECO:0007669"/>
    <property type="project" value="TreeGrafter"/>
</dbReference>
<comment type="subunit">
    <text evidence="2">Component of the Golgi-associated retrograde protein (GARP) complex.</text>
</comment>
<dbReference type="GO" id="GO:0032456">
    <property type="term" value="P:endocytic recycling"/>
    <property type="evidence" value="ECO:0007669"/>
    <property type="project" value="TreeGrafter"/>
</dbReference>
<name>A0A1E4TLQ7_9ASCO</name>
<dbReference type="InterPro" id="IPR014812">
    <property type="entry name" value="Vps51"/>
</dbReference>
<organism evidence="3 4">
    <name type="scientific">Tortispora caseinolytica NRRL Y-17796</name>
    <dbReference type="NCBI Taxonomy" id="767744"/>
    <lineage>
        <taxon>Eukaryota</taxon>
        <taxon>Fungi</taxon>
        <taxon>Dikarya</taxon>
        <taxon>Ascomycota</taxon>
        <taxon>Saccharomycotina</taxon>
        <taxon>Trigonopsidomycetes</taxon>
        <taxon>Trigonopsidales</taxon>
        <taxon>Trigonopsidaceae</taxon>
        <taxon>Tortispora</taxon>
    </lineage>
</organism>
<keyword evidence="2" id="KW-0653">Protein transport</keyword>
<evidence type="ECO:0000313" key="3">
    <source>
        <dbReference type="EMBL" id="ODV92657.1"/>
    </source>
</evidence>
<keyword evidence="4" id="KW-1185">Reference proteome</keyword>
<proteinExistence type="inferred from homology"/>
<dbReference type="GO" id="GO:0006869">
    <property type="term" value="P:lipid transport"/>
    <property type="evidence" value="ECO:0007669"/>
    <property type="project" value="UniProtKB-UniRule"/>
</dbReference>
<dbReference type="GO" id="GO:0007030">
    <property type="term" value="P:Golgi organization"/>
    <property type="evidence" value="ECO:0007669"/>
    <property type="project" value="UniProtKB-UniRule"/>
</dbReference>
<dbReference type="GO" id="GO:1990745">
    <property type="term" value="C:EARP complex"/>
    <property type="evidence" value="ECO:0007669"/>
    <property type="project" value="TreeGrafter"/>
</dbReference>
<dbReference type="Pfam" id="PF08700">
    <property type="entry name" value="VPS51_Exo84_N"/>
    <property type="match status" value="1"/>
</dbReference>
<dbReference type="PANTHER" id="PTHR15954">
    <property type="entry name" value="VACUOLAR PROTEIN SORTING-ASSOCIATED PROTEIN 51 HOMOLOG"/>
    <property type="match status" value="1"/>
</dbReference>
<keyword evidence="2" id="KW-0333">Golgi apparatus</keyword>
<comment type="similarity">
    <text evidence="1 2">Belongs to the VPS51 family.</text>
</comment>
<reference evidence="4" key="1">
    <citation type="submission" date="2016-02" db="EMBL/GenBank/DDBJ databases">
        <title>Comparative genomics of biotechnologically important yeasts.</title>
        <authorList>
            <consortium name="DOE Joint Genome Institute"/>
            <person name="Riley R."/>
            <person name="Haridas S."/>
            <person name="Wolfe K.H."/>
            <person name="Lopes M.R."/>
            <person name="Hittinger C.T."/>
            <person name="Goker M."/>
            <person name="Salamov A."/>
            <person name="Wisecaver J."/>
            <person name="Long T.M."/>
            <person name="Aerts A.L."/>
            <person name="Barry K."/>
            <person name="Choi C."/>
            <person name="Clum A."/>
            <person name="Coughlan A.Y."/>
            <person name="Deshpande S."/>
            <person name="Douglass A.P."/>
            <person name="Hanson S.J."/>
            <person name="Klenk H.-P."/>
            <person name="Labutti K."/>
            <person name="Lapidus A."/>
            <person name="Lindquist E."/>
            <person name="Lipzen A."/>
            <person name="Meier-Kolthoff J.P."/>
            <person name="Ohm R.A."/>
            <person name="Otillar R.P."/>
            <person name="Pangilinan J."/>
            <person name="Peng Y."/>
            <person name="Rokas A."/>
            <person name="Rosa C.A."/>
            <person name="Scheuner C."/>
            <person name="Sibirny A.A."/>
            <person name="Slot J.C."/>
            <person name="Stielow J.B."/>
            <person name="Sun H."/>
            <person name="Kurtzman C.P."/>
            <person name="Blackwell M."/>
            <person name="Jeffries T.W."/>
            <person name="Grigoriev I.V."/>
        </authorList>
    </citation>
    <scope>NUCLEOTIDE SEQUENCE [LARGE SCALE GENOMIC DNA]</scope>
    <source>
        <strain evidence="4">NRRL Y-17796</strain>
    </source>
</reference>
<dbReference type="GO" id="GO:0005829">
    <property type="term" value="C:cytosol"/>
    <property type="evidence" value="ECO:0007669"/>
    <property type="project" value="GOC"/>
</dbReference>
<sequence length="174" mass="19670">MDNPSLADSTVSSSRKAARRSALREYYRNKKTSEVPVNESEIDRVGSEAYLEAIVRQSDSKQLLRHETDVIRELKALESERKTLVYDNYSKLIQASDVLNGTTAQLENNVEAKVSELFKALDRLQDSCVALNSANADKHVAKLAEETLREYVKGSDELANEIGQIVDLRRRIRE</sequence>
<evidence type="ECO:0000256" key="2">
    <source>
        <dbReference type="RuleBase" id="RU368010"/>
    </source>
</evidence>
<dbReference type="GO" id="GO:0000938">
    <property type="term" value="C:GARP complex"/>
    <property type="evidence" value="ECO:0007669"/>
    <property type="project" value="UniProtKB-UniRule"/>
</dbReference>
<comment type="function">
    <text evidence="2">Acts as component of the GARP complex that is involved in retrograde transport from early and late endosomes to the trans-Golgi network (TGN).</text>
</comment>
<keyword evidence="2" id="KW-0445">Lipid transport</keyword>
<keyword evidence="2" id="KW-0813">Transport</keyword>
<dbReference type="OrthoDB" id="203678at2759"/>
<dbReference type="GO" id="GO:0048193">
    <property type="term" value="P:Golgi vesicle transport"/>
    <property type="evidence" value="ECO:0007669"/>
    <property type="project" value="TreeGrafter"/>
</dbReference>